<dbReference type="Pfam" id="PF00005">
    <property type="entry name" value="ABC_tran"/>
    <property type="match status" value="1"/>
</dbReference>
<dbReference type="InterPro" id="IPR003593">
    <property type="entry name" value="AAA+_ATPase"/>
</dbReference>
<comment type="caution">
    <text evidence="5">The sequence shown here is derived from an EMBL/GenBank/DDBJ whole genome shotgun (WGS) entry which is preliminary data.</text>
</comment>
<dbReference type="Proteomes" id="UP000051249">
    <property type="component" value="Unassembled WGS sequence"/>
</dbReference>
<dbReference type="RefSeq" id="WP_057798729.1">
    <property type="nucleotide sequence ID" value="NZ_BJZZ01000008.1"/>
</dbReference>
<feature type="domain" description="ABC transporter" evidence="4">
    <location>
        <begin position="4"/>
        <end position="231"/>
    </location>
</feature>
<sequence length="244" mass="27328">MDQIEIKNIKKSFGSHQILNDISIHVDSHEIVSILGVSGVGKTTLFNIVAGISNPDQGQVIYNQQDITGQSGFFSYMLQKDLLLPYRTIMGNAILPSIIKNTSKKEAIQKAAPAFKIFGLEGTENKYPNQLSGGMRQRAALLRTYLASKNVNLLDEPFSALDELTKRNIYKWYLDLNQKIGTTTLLITHSVDEAVTLSDRVYILSGQPATITKELVIDSPQKRTDDFELTEDFLKYKKEILTSL</sequence>
<dbReference type="Gene3D" id="3.40.50.300">
    <property type="entry name" value="P-loop containing nucleotide triphosphate hydrolases"/>
    <property type="match status" value="1"/>
</dbReference>
<name>A0A0R2NI47_9LACO</name>
<dbReference type="EMBL" id="JQCQ01000009">
    <property type="protein sequence ID" value="KRO25473.1"/>
    <property type="molecule type" value="Genomic_DNA"/>
</dbReference>
<evidence type="ECO:0000313" key="6">
    <source>
        <dbReference type="Proteomes" id="UP000051249"/>
    </source>
</evidence>
<protein>
    <submittedName>
        <fullName evidence="5">Peptide ABC transporter ATPase</fullName>
    </submittedName>
</protein>
<dbReference type="OrthoDB" id="9802264at2"/>
<keyword evidence="3" id="KW-0067">ATP-binding</keyword>
<keyword evidence="6" id="KW-1185">Reference proteome</keyword>
<dbReference type="PATRIC" id="fig|480391.4.peg.1769"/>
<dbReference type="PROSITE" id="PS50893">
    <property type="entry name" value="ABC_TRANSPORTER_2"/>
    <property type="match status" value="1"/>
</dbReference>
<proteinExistence type="predicted"/>
<evidence type="ECO:0000256" key="3">
    <source>
        <dbReference type="ARBA" id="ARBA00022840"/>
    </source>
</evidence>
<dbReference type="PROSITE" id="PS00211">
    <property type="entry name" value="ABC_TRANSPORTER_1"/>
    <property type="match status" value="1"/>
</dbReference>
<evidence type="ECO:0000256" key="2">
    <source>
        <dbReference type="ARBA" id="ARBA00022741"/>
    </source>
</evidence>
<dbReference type="SUPFAM" id="SSF52540">
    <property type="entry name" value="P-loop containing nucleoside triphosphate hydrolases"/>
    <property type="match status" value="1"/>
</dbReference>
<organism evidence="5 6">
    <name type="scientific">Pediococcus argentinicus</name>
    <dbReference type="NCBI Taxonomy" id="480391"/>
    <lineage>
        <taxon>Bacteria</taxon>
        <taxon>Bacillati</taxon>
        <taxon>Bacillota</taxon>
        <taxon>Bacilli</taxon>
        <taxon>Lactobacillales</taxon>
        <taxon>Lactobacillaceae</taxon>
        <taxon>Pediococcus</taxon>
    </lineage>
</organism>
<dbReference type="GO" id="GO:0016887">
    <property type="term" value="F:ATP hydrolysis activity"/>
    <property type="evidence" value="ECO:0007669"/>
    <property type="project" value="InterPro"/>
</dbReference>
<dbReference type="InterPro" id="IPR050166">
    <property type="entry name" value="ABC_transporter_ATP-bind"/>
</dbReference>
<dbReference type="PANTHER" id="PTHR42788">
    <property type="entry name" value="TAURINE IMPORT ATP-BINDING PROTEIN-RELATED"/>
    <property type="match status" value="1"/>
</dbReference>
<evidence type="ECO:0000256" key="1">
    <source>
        <dbReference type="ARBA" id="ARBA00022448"/>
    </source>
</evidence>
<reference evidence="5 6" key="1">
    <citation type="journal article" date="2015" name="Genome Announc.">
        <title>Expanding the biotechnology potential of lactobacilli through comparative genomics of 213 strains and associated genera.</title>
        <authorList>
            <person name="Sun Z."/>
            <person name="Harris H.M."/>
            <person name="McCann A."/>
            <person name="Guo C."/>
            <person name="Argimon S."/>
            <person name="Zhang W."/>
            <person name="Yang X."/>
            <person name="Jeffery I.B."/>
            <person name="Cooney J.C."/>
            <person name="Kagawa T.F."/>
            <person name="Liu W."/>
            <person name="Song Y."/>
            <person name="Salvetti E."/>
            <person name="Wrobel A."/>
            <person name="Rasinkangas P."/>
            <person name="Parkhill J."/>
            <person name="Rea M.C."/>
            <person name="O'Sullivan O."/>
            <person name="Ritari J."/>
            <person name="Douillard F.P."/>
            <person name="Paul Ross R."/>
            <person name="Yang R."/>
            <person name="Briner A.E."/>
            <person name="Felis G.E."/>
            <person name="de Vos W.M."/>
            <person name="Barrangou R."/>
            <person name="Klaenhammer T.R."/>
            <person name="Caufield P.W."/>
            <person name="Cui Y."/>
            <person name="Zhang H."/>
            <person name="O'Toole P.W."/>
        </authorList>
    </citation>
    <scope>NUCLEOTIDE SEQUENCE [LARGE SCALE GENOMIC DNA]</scope>
    <source>
        <strain evidence="5 6">DSM 23026</strain>
    </source>
</reference>
<dbReference type="GO" id="GO:0005524">
    <property type="term" value="F:ATP binding"/>
    <property type="evidence" value="ECO:0007669"/>
    <property type="project" value="UniProtKB-KW"/>
</dbReference>
<dbReference type="SMART" id="SM00382">
    <property type="entry name" value="AAA"/>
    <property type="match status" value="1"/>
</dbReference>
<accession>A0A0R2NI47</accession>
<dbReference type="InterPro" id="IPR017871">
    <property type="entry name" value="ABC_transporter-like_CS"/>
</dbReference>
<gene>
    <name evidence="5" type="ORF">IV88_GL001723</name>
</gene>
<dbReference type="InterPro" id="IPR027417">
    <property type="entry name" value="P-loop_NTPase"/>
</dbReference>
<keyword evidence="1" id="KW-0813">Transport</keyword>
<dbReference type="PANTHER" id="PTHR42788:SF2">
    <property type="entry name" value="ABC TRANSPORTER ATP-BINDING PROTEIN"/>
    <property type="match status" value="1"/>
</dbReference>
<dbReference type="InterPro" id="IPR003439">
    <property type="entry name" value="ABC_transporter-like_ATP-bd"/>
</dbReference>
<keyword evidence="2" id="KW-0547">Nucleotide-binding</keyword>
<dbReference type="AlphaFoldDB" id="A0A0R2NI47"/>
<evidence type="ECO:0000313" key="5">
    <source>
        <dbReference type="EMBL" id="KRO25473.1"/>
    </source>
</evidence>
<evidence type="ECO:0000259" key="4">
    <source>
        <dbReference type="PROSITE" id="PS50893"/>
    </source>
</evidence>
<dbReference type="CDD" id="cd03293">
    <property type="entry name" value="ABC_NrtD_SsuB_transporters"/>
    <property type="match status" value="1"/>
</dbReference>